<gene>
    <name evidence="2" type="ORF">AKO1_004164</name>
</gene>
<name>A0AAW2ZDP0_9EUKA</name>
<dbReference type="EMBL" id="JAOPGA020001346">
    <property type="protein sequence ID" value="KAL0487483.1"/>
    <property type="molecule type" value="Genomic_DNA"/>
</dbReference>
<dbReference type="AlphaFoldDB" id="A0AAW2ZDP0"/>
<reference evidence="2 3" key="1">
    <citation type="submission" date="2024-03" db="EMBL/GenBank/DDBJ databases">
        <title>The Acrasis kona genome and developmental transcriptomes reveal deep origins of eukaryotic multicellular pathways.</title>
        <authorList>
            <person name="Sheikh S."/>
            <person name="Fu C.-J."/>
            <person name="Brown M.W."/>
            <person name="Baldauf S.L."/>
        </authorList>
    </citation>
    <scope>NUCLEOTIDE SEQUENCE [LARGE SCALE GENOMIC DNA]</scope>
    <source>
        <strain evidence="2 3">ATCC MYA-3509</strain>
    </source>
</reference>
<keyword evidence="3" id="KW-1185">Reference proteome</keyword>
<organism evidence="2 3">
    <name type="scientific">Acrasis kona</name>
    <dbReference type="NCBI Taxonomy" id="1008807"/>
    <lineage>
        <taxon>Eukaryota</taxon>
        <taxon>Discoba</taxon>
        <taxon>Heterolobosea</taxon>
        <taxon>Tetramitia</taxon>
        <taxon>Eutetramitia</taxon>
        <taxon>Acrasidae</taxon>
        <taxon>Acrasis</taxon>
    </lineage>
</organism>
<feature type="transmembrane region" description="Helical" evidence="1">
    <location>
        <begin position="478"/>
        <end position="499"/>
    </location>
</feature>
<dbReference type="Proteomes" id="UP001431209">
    <property type="component" value="Unassembled WGS sequence"/>
</dbReference>
<feature type="transmembrane region" description="Helical" evidence="1">
    <location>
        <begin position="34"/>
        <end position="52"/>
    </location>
</feature>
<keyword evidence="1" id="KW-0472">Membrane</keyword>
<keyword evidence="1 2" id="KW-0812">Transmembrane</keyword>
<feature type="transmembrane region" description="Helical" evidence="1">
    <location>
        <begin position="116"/>
        <end position="135"/>
    </location>
</feature>
<sequence>MFLLRTLQISLEVACQTLVWIIIGTYFPRSISPILVYTAFEVVMFPLVDMNVMQPLFSSSQSGKWMSNKVKLLTLSILKSLVAAPLSLYAVERLSYHIAQAHDWKETVDLDADYEFWSPLFDVLKCTIIMCLFAASGSIRKNLLVVFNQILTTTLKNQHSYSFGVLESVGSLFGACGTFIAQQYISIEWKNERTSFYYISYVLGPLCVVVALVEITVSLLSENTEQISNENTEPTIAQNDVGLEQIIADVVGNEFLWTNASRLFKNWAELFASARVFENDALMLVYFYGMNLDFTNVVLYLSLHSLQILFLRSPNNTVFYRTSSESLWLLLYPYCRHRADIENALSSNNIAQKPCGSFIKLIFVLLKWCHAALIILSVFVISNKTIYESREEVVADADQHVFGLFIAINWIAMVIDNISSRIDINRGDALTETEETHKKKGYTSIFRQWMPIVVQFIMYMLLIFICDRMDPGLFNFKWFLDISAVMTIISSLLFTIHAVTSNKQSKDVK</sequence>
<proteinExistence type="predicted"/>
<feature type="transmembrane region" description="Helical" evidence="1">
    <location>
        <begin position="449"/>
        <end position="466"/>
    </location>
</feature>
<keyword evidence="1" id="KW-1133">Transmembrane helix</keyword>
<feature type="transmembrane region" description="Helical" evidence="1">
    <location>
        <begin position="361"/>
        <end position="381"/>
    </location>
</feature>
<evidence type="ECO:0000256" key="1">
    <source>
        <dbReference type="SAM" id="Phobius"/>
    </source>
</evidence>
<accession>A0AAW2ZDP0</accession>
<protein>
    <submittedName>
        <fullName evidence="2">10 TM domain-containing transmembrane protein</fullName>
    </submittedName>
</protein>
<comment type="caution">
    <text evidence="2">The sequence shown here is derived from an EMBL/GenBank/DDBJ whole genome shotgun (WGS) entry which is preliminary data.</text>
</comment>
<feature type="transmembrane region" description="Helical" evidence="1">
    <location>
        <begin position="401"/>
        <end position="418"/>
    </location>
</feature>
<evidence type="ECO:0000313" key="2">
    <source>
        <dbReference type="EMBL" id="KAL0487483.1"/>
    </source>
</evidence>
<feature type="transmembrane region" description="Helical" evidence="1">
    <location>
        <begin position="196"/>
        <end position="220"/>
    </location>
</feature>
<evidence type="ECO:0000313" key="3">
    <source>
        <dbReference type="Proteomes" id="UP001431209"/>
    </source>
</evidence>